<evidence type="ECO:0000313" key="3">
    <source>
        <dbReference type="Proteomes" id="UP001243195"/>
    </source>
</evidence>
<dbReference type="RefSeq" id="WP_228134715.1">
    <property type="nucleotide sequence ID" value="NZ_BBLI01000005.1"/>
</dbReference>
<reference evidence="2" key="1">
    <citation type="submission" date="2023-08" db="EMBL/GenBank/DDBJ databases">
        <title>Emergence of clinically-relevant ST2 carbapenem-resistant Acinetobacter baumannii strains in hospital sewages in Zhejiang, East of China.</title>
        <authorList>
            <person name="Kaichao C."/>
            <person name="Zhang R."/>
        </authorList>
    </citation>
    <scope>NUCLEOTIDE SEQUENCE</scope>
    <source>
        <strain evidence="2">M-SY-60</strain>
    </source>
</reference>
<sequence>MMQNQKLELLFSKTSQQPELFSEFLNQLLISDVFCIGDDSDQSNVYFQMLETPEGEQAIPFFLSLDTLRSSFGDDLDYFIMSARDFFEMTKGAVLLLNPASDYMKEFAPDEIEFLLSLGLS</sequence>
<dbReference type="Pfam" id="PF07179">
    <property type="entry name" value="SseB"/>
    <property type="match status" value="1"/>
</dbReference>
<dbReference type="EMBL" id="JAVIDA010000008">
    <property type="protein sequence ID" value="MDQ9071360.1"/>
    <property type="molecule type" value="Genomic_DNA"/>
</dbReference>
<feature type="domain" description="SseB protein N-terminal" evidence="1">
    <location>
        <begin position="15"/>
        <end position="113"/>
    </location>
</feature>
<dbReference type="InterPro" id="IPR009839">
    <property type="entry name" value="SseB_N"/>
</dbReference>
<dbReference type="AlphaFoldDB" id="A0AAW8JJL0"/>
<comment type="caution">
    <text evidence="2">The sequence shown here is derived from an EMBL/GenBank/DDBJ whole genome shotgun (WGS) entry which is preliminary data.</text>
</comment>
<gene>
    <name evidence="2" type="ORF">RFH51_07820</name>
</gene>
<evidence type="ECO:0000259" key="1">
    <source>
        <dbReference type="Pfam" id="PF07179"/>
    </source>
</evidence>
<dbReference type="Proteomes" id="UP001243195">
    <property type="component" value="Unassembled WGS sequence"/>
</dbReference>
<accession>A0AAW8JJL0</accession>
<organism evidence="2 3">
    <name type="scientific">Acinetobacter gerneri</name>
    <dbReference type="NCBI Taxonomy" id="202952"/>
    <lineage>
        <taxon>Bacteria</taxon>
        <taxon>Pseudomonadati</taxon>
        <taxon>Pseudomonadota</taxon>
        <taxon>Gammaproteobacteria</taxon>
        <taxon>Moraxellales</taxon>
        <taxon>Moraxellaceae</taxon>
        <taxon>Acinetobacter</taxon>
    </lineage>
</organism>
<protein>
    <submittedName>
        <fullName evidence="2">SseB family protein</fullName>
    </submittedName>
</protein>
<evidence type="ECO:0000313" key="2">
    <source>
        <dbReference type="EMBL" id="MDQ9071360.1"/>
    </source>
</evidence>
<name>A0AAW8JJL0_9GAMM</name>
<proteinExistence type="predicted"/>
<dbReference type="GeneID" id="84210676"/>